<dbReference type="HOGENOM" id="CLU_3377682_0_0_1"/>
<reference evidence="2" key="1">
    <citation type="submission" date="2011-08" db="EMBL/GenBank/DDBJ databases">
        <authorList>
            <person name="Rombauts S."/>
        </authorList>
    </citation>
    <scope>NUCLEOTIDE SEQUENCE</scope>
    <source>
        <strain evidence="2">London</strain>
    </source>
</reference>
<sequence>MNKFCSRVNFEDLKTKSDNSELGPMNMAGKRLFY</sequence>
<evidence type="ECO:0000313" key="1">
    <source>
        <dbReference type="EnsemblMetazoa" id="tetur31g01090.1"/>
    </source>
</evidence>
<dbReference type="Proteomes" id="UP000015104">
    <property type="component" value="Unassembled WGS sequence"/>
</dbReference>
<name>T1L1A9_TETUR</name>
<protein>
    <submittedName>
        <fullName evidence="1">Uncharacterized protein</fullName>
    </submittedName>
</protein>
<dbReference type="AlphaFoldDB" id="T1L1A9"/>
<evidence type="ECO:0000313" key="2">
    <source>
        <dbReference type="Proteomes" id="UP000015104"/>
    </source>
</evidence>
<keyword evidence="2" id="KW-1185">Reference proteome</keyword>
<proteinExistence type="predicted"/>
<dbReference type="EnsemblMetazoa" id="tetur31g01090.1">
    <property type="protein sequence ID" value="tetur31g01090.1"/>
    <property type="gene ID" value="tetur31g01090"/>
</dbReference>
<accession>T1L1A9</accession>
<organism evidence="1 2">
    <name type="scientific">Tetranychus urticae</name>
    <name type="common">Two-spotted spider mite</name>
    <dbReference type="NCBI Taxonomy" id="32264"/>
    <lineage>
        <taxon>Eukaryota</taxon>
        <taxon>Metazoa</taxon>
        <taxon>Ecdysozoa</taxon>
        <taxon>Arthropoda</taxon>
        <taxon>Chelicerata</taxon>
        <taxon>Arachnida</taxon>
        <taxon>Acari</taxon>
        <taxon>Acariformes</taxon>
        <taxon>Trombidiformes</taxon>
        <taxon>Prostigmata</taxon>
        <taxon>Eleutherengona</taxon>
        <taxon>Raphignathae</taxon>
        <taxon>Tetranychoidea</taxon>
        <taxon>Tetranychidae</taxon>
        <taxon>Tetranychus</taxon>
    </lineage>
</organism>
<dbReference type="EMBL" id="CAEY01000891">
    <property type="status" value="NOT_ANNOTATED_CDS"/>
    <property type="molecule type" value="Genomic_DNA"/>
</dbReference>
<reference evidence="1" key="2">
    <citation type="submission" date="2015-06" db="UniProtKB">
        <authorList>
            <consortium name="EnsemblMetazoa"/>
        </authorList>
    </citation>
    <scope>IDENTIFICATION</scope>
</reference>